<evidence type="ECO:0000256" key="2">
    <source>
        <dbReference type="ARBA" id="ARBA00022741"/>
    </source>
</evidence>
<reference evidence="9" key="1">
    <citation type="submission" date="2021-06" db="EMBL/GenBank/DDBJ databases">
        <title>Parelaphostrongylus tenuis whole genome reference sequence.</title>
        <authorList>
            <person name="Garwood T.J."/>
            <person name="Larsen P.A."/>
            <person name="Fountain-Jones N.M."/>
            <person name="Garbe J.R."/>
            <person name="Macchietto M.G."/>
            <person name="Kania S.A."/>
            <person name="Gerhold R.W."/>
            <person name="Richards J.E."/>
            <person name="Wolf T.M."/>
        </authorList>
    </citation>
    <scope>NUCLEOTIDE SEQUENCE</scope>
    <source>
        <strain evidence="9">MNPRO001-30</strain>
        <tissue evidence="9">Meninges</tissue>
    </source>
</reference>
<keyword evidence="6" id="KW-0808">Transferase</keyword>
<evidence type="ECO:0000256" key="6">
    <source>
        <dbReference type="RuleBase" id="RU000304"/>
    </source>
</evidence>
<dbReference type="InterPro" id="IPR000719">
    <property type="entry name" value="Prot_kinase_dom"/>
</dbReference>
<dbReference type="Gene3D" id="1.10.510.10">
    <property type="entry name" value="Transferase(Phosphotransferase) domain 1"/>
    <property type="match status" value="1"/>
</dbReference>
<comment type="caution">
    <text evidence="9">The sequence shown here is derived from an EMBL/GenBank/DDBJ whole genome shotgun (WGS) entry which is preliminary data.</text>
</comment>
<keyword evidence="3 5" id="KW-0067">ATP-binding</keyword>
<dbReference type="SMART" id="SM00220">
    <property type="entry name" value="S_TKc"/>
    <property type="match status" value="1"/>
</dbReference>
<proteinExistence type="inferred from homology"/>
<dbReference type="PROSITE" id="PS00108">
    <property type="entry name" value="PROTEIN_KINASE_ST"/>
    <property type="match status" value="1"/>
</dbReference>
<dbReference type="PROSITE" id="PS50006">
    <property type="entry name" value="FHA_DOMAIN"/>
    <property type="match status" value="1"/>
</dbReference>
<keyword evidence="2 5" id="KW-0547">Nucleotide-binding</keyword>
<feature type="binding site" evidence="5">
    <location>
        <position position="157"/>
    </location>
    <ligand>
        <name>ATP</name>
        <dbReference type="ChEBI" id="CHEBI:30616"/>
    </ligand>
</feature>
<dbReference type="SUPFAM" id="SSF49879">
    <property type="entry name" value="SMAD/FHA domain"/>
    <property type="match status" value="1"/>
</dbReference>
<dbReference type="Pfam" id="PF00498">
    <property type="entry name" value="FHA"/>
    <property type="match status" value="1"/>
</dbReference>
<dbReference type="PROSITE" id="PS00107">
    <property type="entry name" value="PROTEIN_KINASE_ATP"/>
    <property type="match status" value="1"/>
</dbReference>
<dbReference type="Gene3D" id="2.60.200.20">
    <property type="match status" value="1"/>
</dbReference>
<dbReference type="PANTHER" id="PTHR24347">
    <property type="entry name" value="SERINE/THREONINE-PROTEIN KINASE"/>
    <property type="match status" value="1"/>
</dbReference>
<evidence type="ECO:0000259" key="8">
    <source>
        <dbReference type="PROSITE" id="PS50011"/>
    </source>
</evidence>
<protein>
    <submittedName>
        <fullName evidence="9">Meiotic chromosome segregation</fullName>
    </submittedName>
</protein>
<evidence type="ECO:0000313" key="10">
    <source>
        <dbReference type="Proteomes" id="UP001196413"/>
    </source>
</evidence>
<keyword evidence="6" id="KW-0723">Serine/threonine-protein kinase</keyword>
<accession>A0AAD5R4A5</accession>
<comment type="cofactor">
    <cofactor evidence="1">
        <name>Mg(2+)</name>
        <dbReference type="ChEBI" id="CHEBI:18420"/>
    </cofactor>
</comment>
<keyword evidence="6" id="KW-0418">Kinase</keyword>
<dbReference type="Pfam" id="PF00069">
    <property type="entry name" value="Pkinase"/>
    <property type="match status" value="1"/>
</dbReference>
<evidence type="ECO:0000313" key="9">
    <source>
        <dbReference type="EMBL" id="KAJ1369361.1"/>
    </source>
</evidence>
<feature type="domain" description="Protein kinase" evidence="8">
    <location>
        <begin position="127"/>
        <end position="396"/>
    </location>
</feature>
<dbReference type="GO" id="GO:0005524">
    <property type="term" value="F:ATP binding"/>
    <property type="evidence" value="ECO:0007669"/>
    <property type="project" value="UniProtKB-UniRule"/>
</dbReference>
<evidence type="ECO:0000256" key="3">
    <source>
        <dbReference type="ARBA" id="ARBA00022840"/>
    </source>
</evidence>
<name>A0AAD5R4A5_PARTN</name>
<feature type="domain" description="FHA" evidence="7">
    <location>
        <begin position="25"/>
        <end position="84"/>
    </location>
</feature>
<comment type="similarity">
    <text evidence="6">Belongs to the protein kinase superfamily.</text>
</comment>
<evidence type="ECO:0000256" key="1">
    <source>
        <dbReference type="ARBA" id="ARBA00001946"/>
    </source>
</evidence>
<organism evidence="9 10">
    <name type="scientific">Parelaphostrongylus tenuis</name>
    <name type="common">Meningeal worm</name>
    <dbReference type="NCBI Taxonomy" id="148309"/>
    <lineage>
        <taxon>Eukaryota</taxon>
        <taxon>Metazoa</taxon>
        <taxon>Ecdysozoa</taxon>
        <taxon>Nematoda</taxon>
        <taxon>Chromadorea</taxon>
        <taxon>Rhabditida</taxon>
        <taxon>Rhabditina</taxon>
        <taxon>Rhabditomorpha</taxon>
        <taxon>Strongyloidea</taxon>
        <taxon>Metastrongylidae</taxon>
        <taxon>Parelaphostrongylus</taxon>
    </lineage>
</organism>
<dbReference type="EMBL" id="JAHQIW010006517">
    <property type="protein sequence ID" value="KAJ1369361.1"/>
    <property type="molecule type" value="Genomic_DNA"/>
</dbReference>
<dbReference type="InterPro" id="IPR017441">
    <property type="entry name" value="Protein_kinase_ATP_BS"/>
</dbReference>
<gene>
    <name evidence="9" type="primary">CHK-2_2</name>
    <name evidence="9" type="ORF">KIN20_030799</name>
</gene>
<dbReference type="InterPro" id="IPR011009">
    <property type="entry name" value="Kinase-like_dom_sf"/>
</dbReference>
<evidence type="ECO:0000256" key="5">
    <source>
        <dbReference type="PROSITE-ProRule" id="PRU10141"/>
    </source>
</evidence>
<dbReference type="FunFam" id="1.10.510.10:FF:000571">
    <property type="entry name" value="Maternal embryonic leucine zipper kinase"/>
    <property type="match status" value="1"/>
</dbReference>
<dbReference type="GO" id="GO:0004674">
    <property type="term" value="F:protein serine/threonine kinase activity"/>
    <property type="evidence" value="ECO:0007669"/>
    <property type="project" value="UniProtKB-KW"/>
</dbReference>
<dbReference type="SUPFAM" id="SSF56112">
    <property type="entry name" value="Protein kinase-like (PK-like)"/>
    <property type="match status" value="1"/>
</dbReference>
<sequence>MNPVYAKLEPLMDLVPRIELRTASFVCGRGFSTQVDFNFTCLREAKHWMYEIISKKHFRLDRIDGKTILRDLSFNGTFVDQKLVGKGNTHVLENGNVIGCSRKDLHVFLYEENCSSAYPTELTSKYIMTNTSLGKGGYGVVMMGKLRRNCEVQVAVKILDTARLSERFSREVSKAKDVEKEVSIMLKINHPNCTQFMDWIEFRNTAYIVMEMVGGGELFDRIVAEKWGGIGFGEDLCKFYGWQLLSAVEYLHQNHITHRDIKPENILCMTKDDYTVVKLTDFGLAKGSVASTMKSFCGTPAYMAPEMIDNDNLAYNPRVDMWSLGVVLFTGICGYPPFSEDYGDMDLNSQIKKGRLIFYTQWKFVTLETQYVIKSMLKVDPMLRLSAADALRKPWLCNSPAVSRAKGLVEKYKQSKIALECQRSRVH</sequence>
<keyword evidence="10" id="KW-1185">Reference proteome</keyword>
<dbReference type="AlphaFoldDB" id="A0AAD5R4A5"/>
<evidence type="ECO:0000256" key="4">
    <source>
        <dbReference type="ARBA" id="ARBA00022842"/>
    </source>
</evidence>
<dbReference type="InterPro" id="IPR000253">
    <property type="entry name" value="FHA_dom"/>
</dbReference>
<dbReference type="Proteomes" id="UP001196413">
    <property type="component" value="Unassembled WGS sequence"/>
</dbReference>
<dbReference type="InterPro" id="IPR008984">
    <property type="entry name" value="SMAD_FHA_dom_sf"/>
</dbReference>
<keyword evidence="4" id="KW-0460">Magnesium</keyword>
<dbReference type="InterPro" id="IPR008271">
    <property type="entry name" value="Ser/Thr_kinase_AS"/>
</dbReference>
<dbReference type="PROSITE" id="PS50011">
    <property type="entry name" value="PROTEIN_KINASE_DOM"/>
    <property type="match status" value="1"/>
</dbReference>
<evidence type="ECO:0000259" key="7">
    <source>
        <dbReference type="PROSITE" id="PS50006"/>
    </source>
</evidence>